<dbReference type="PANTHER" id="PTHR38116">
    <property type="entry name" value="CHROMOSOME 7, WHOLE GENOME SHOTGUN SEQUENCE"/>
    <property type="match status" value="1"/>
</dbReference>
<accession>A0A225B2C4</accession>
<dbReference type="STRING" id="1441469.A0A225B2C4"/>
<dbReference type="GeneID" id="31004540"/>
<proteinExistence type="predicted"/>
<reference evidence="2 3" key="1">
    <citation type="submission" date="2015-06" db="EMBL/GenBank/DDBJ databases">
        <title>Talaromyces atroroseus IBT 11181 draft genome.</title>
        <authorList>
            <person name="Rasmussen K.B."/>
            <person name="Rasmussen S."/>
            <person name="Petersen B."/>
            <person name="Sicheritz-Ponten T."/>
            <person name="Mortensen U.H."/>
            <person name="Thrane U."/>
        </authorList>
    </citation>
    <scope>NUCLEOTIDE SEQUENCE [LARGE SCALE GENOMIC DNA]</scope>
    <source>
        <strain evidence="2 3">IBT 11181</strain>
    </source>
</reference>
<protein>
    <recommendedName>
        <fullName evidence="4">BZIP domain-containing protein</fullName>
    </recommendedName>
</protein>
<dbReference type="AlphaFoldDB" id="A0A225B2C4"/>
<dbReference type="OrthoDB" id="4227258at2759"/>
<dbReference type="RefSeq" id="XP_020120118.1">
    <property type="nucleotide sequence ID" value="XM_020267093.1"/>
</dbReference>
<feature type="compositionally biased region" description="Low complexity" evidence="1">
    <location>
        <begin position="149"/>
        <end position="160"/>
    </location>
</feature>
<name>A0A225B2C4_TALAT</name>
<feature type="region of interest" description="Disordered" evidence="1">
    <location>
        <begin position="145"/>
        <end position="172"/>
    </location>
</feature>
<sequence>MHHIPPMLDFDTTRIASRVERRRQQNRLNQRARRFRKKVQNAKPESAEASNELRSSPYGILVPSSSRCTTIQVTTNFDQPAAVLPNLHIPNYIVLTQLNVWQATLINSLILGISHFFTDEDDADNNNDSLTEIEDLSYLPHYLSPPSPKDSLSSSSLRSPTKTIPPSLRPTTLQQTIPHYPWIDLIPLAGLRDSLIRAGPRLEVHDFCMDIMGDMFHTQPLDHSGSAASQGGLLVWGDSWLIESWEMTEVFVQKWGWLLDEGCEEIVKATNRWREGRGEDELVVRS</sequence>
<keyword evidence="3" id="KW-1185">Reference proteome</keyword>
<comment type="caution">
    <text evidence="2">The sequence shown here is derived from an EMBL/GenBank/DDBJ whole genome shotgun (WGS) entry which is preliminary data.</text>
</comment>
<organism evidence="2 3">
    <name type="scientific">Talaromyces atroroseus</name>
    <dbReference type="NCBI Taxonomy" id="1441469"/>
    <lineage>
        <taxon>Eukaryota</taxon>
        <taxon>Fungi</taxon>
        <taxon>Dikarya</taxon>
        <taxon>Ascomycota</taxon>
        <taxon>Pezizomycotina</taxon>
        <taxon>Eurotiomycetes</taxon>
        <taxon>Eurotiomycetidae</taxon>
        <taxon>Eurotiales</taxon>
        <taxon>Trichocomaceae</taxon>
        <taxon>Talaromyces</taxon>
        <taxon>Talaromyces sect. Trachyspermi</taxon>
    </lineage>
</organism>
<feature type="compositionally biased region" description="Polar residues" evidence="1">
    <location>
        <begin position="161"/>
        <end position="172"/>
    </location>
</feature>
<dbReference type="Pfam" id="PF11905">
    <property type="entry name" value="DUF3425"/>
    <property type="match status" value="1"/>
</dbReference>
<evidence type="ECO:0000313" key="2">
    <source>
        <dbReference type="EMBL" id="OKL59997.1"/>
    </source>
</evidence>
<evidence type="ECO:0000256" key="1">
    <source>
        <dbReference type="SAM" id="MobiDB-lite"/>
    </source>
</evidence>
<gene>
    <name evidence="2" type="ORF">UA08_04785</name>
</gene>
<evidence type="ECO:0008006" key="4">
    <source>
        <dbReference type="Google" id="ProtNLM"/>
    </source>
</evidence>
<dbReference type="InterPro" id="IPR021833">
    <property type="entry name" value="DUF3425"/>
</dbReference>
<feature type="region of interest" description="Disordered" evidence="1">
    <location>
        <begin position="34"/>
        <end position="53"/>
    </location>
</feature>
<dbReference type="EMBL" id="LFMY01000006">
    <property type="protein sequence ID" value="OKL59997.1"/>
    <property type="molecule type" value="Genomic_DNA"/>
</dbReference>
<dbReference type="Proteomes" id="UP000214365">
    <property type="component" value="Unassembled WGS sequence"/>
</dbReference>
<evidence type="ECO:0000313" key="3">
    <source>
        <dbReference type="Proteomes" id="UP000214365"/>
    </source>
</evidence>
<dbReference type="PANTHER" id="PTHR38116:SF1">
    <property type="entry name" value="BZIP DOMAIN-CONTAINING PROTEIN"/>
    <property type="match status" value="1"/>
</dbReference>